<organism evidence="2">
    <name type="scientific">uncultured Caudovirales phage</name>
    <dbReference type="NCBI Taxonomy" id="2100421"/>
    <lineage>
        <taxon>Viruses</taxon>
        <taxon>Duplodnaviria</taxon>
        <taxon>Heunggongvirae</taxon>
        <taxon>Uroviricota</taxon>
        <taxon>Caudoviricetes</taxon>
        <taxon>Peduoviridae</taxon>
        <taxon>Maltschvirus</taxon>
        <taxon>Maltschvirus maltsch</taxon>
    </lineage>
</organism>
<evidence type="ECO:0000313" key="2">
    <source>
        <dbReference type="EMBL" id="CAB4159812.1"/>
    </source>
</evidence>
<proteinExistence type="predicted"/>
<protein>
    <submittedName>
        <fullName evidence="2">Uncharacterized protein</fullName>
    </submittedName>
</protein>
<reference evidence="2" key="1">
    <citation type="submission" date="2020-04" db="EMBL/GenBank/DDBJ databases">
        <authorList>
            <person name="Chiriac C."/>
            <person name="Salcher M."/>
            <person name="Ghai R."/>
            <person name="Kavagutti S V."/>
        </authorList>
    </citation>
    <scope>NUCLEOTIDE SEQUENCE</scope>
</reference>
<gene>
    <name evidence="2" type="ORF">UFOVP726_40</name>
</gene>
<feature type="region of interest" description="Disordered" evidence="1">
    <location>
        <begin position="1"/>
        <end position="25"/>
    </location>
</feature>
<accession>A0A6J5NM53</accession>
<dbReference type="EMBL" id="LR796695">
    <property type="protein sequence ID" value="CAB4159812.1"/>
    <property type="molecule type" value="Genomic_DNA"/>
</dbReference>
<evidence type="ECO:0000256" key="1">
    <source>
        <dbReference type="SAM" id="MobiDB-lite"/>
    </source>
</evidence>
<name>A0A6J5NM53_9CAUD</name>
<sequence length="72" mass="7482">MTAPATLSEAWTHAQADAPIDPRATPAVQGKRDFMAGALNAILLHESGVPLQTIKAECVAFGRAIGTPAERA</sequence>